<organism evidence="2 3">
    <name type="scientific">Paractinoplanes tereljensis</name>
    <dbReference type="NCBI Taxonomy" id="571912"/>
    <lineage>
        <taxon>Bacteria</taxon>
        <taxon>Bacillati</taxon>
        <taxon>Actinomycetota</taxon>
        <taxon>Actinomycetes</taxon>
        <taxon>Micromonosporales</taxon>
        <taxon>Micromonosporaceae</taxon>
        <taxon>Paractinoplanes</taxon>
    </lineage>
</organism>
<dbReference type="AlphaFoldDB" id="A0A919TTE4"/>
<protein>
    <recommendedName>
        <fullName evidence="4">LigA protein</fullName>
    </recommendedName>
</protein>
<dbReference type="EMBL" id="BOMY01000018">
    <property type="protein sequence ID" value="GIF19927.1"/>
    <property type="molecule type" value="Genomic_DNA"/>
</dbReference>
<accession>A0A919TTE4</accession>
<proteinExistence type="predicted"/>
<feature type="region of interest" description="Disordered" evidence="1">
    <location>
        <begin position="1"/>
        <end position="24"/>
    </location>
</feature>
<evidence type="ECO:0000256" key="1">
    <source>
        <dbReference type="SAM" id="MobiDB-lite"/>
    </source>
</evidence>
<dbReference type="Proteomes" id="UP000623608">
    <property type="component" value="Unassembled WGS sequence"/>
</dbReference>
<name>A0A919TTE4_9ACTN</name>
<evidence type="ECO:0008006" key="4">
    <source>
        <dbReference type="Google" id="ProtNLM"/>
    </source>
</evidence>
<sequence length="369" mass="38695">MSPELPDLLREIAQAGPPPRYGVDDAVRAGKSRLRRRRSGVVIAAVVAVAVAIGVPQLTSRASGPAPATSPSPSPSPSAEAVRGPDLTYVLHGFTTGKLRVEDPYRWTVAGETAMIEKKGGQSDAQEGEVTLYRPGIDPRSTLDGAKITATSAIHGRPAYRVDADGAPMLLWEYAEGALALATVRADGPGRWALTPAELRQVAEGLQPGASQPVMLAFGTSYVPPGYRIVEVAGRFSSGQLSSAQLVPASEAVKRIGKPDPDPRTTKGSRGLMLWLSPAVASDHGAPRAGVTCPERVGLKGIPVEKQPRHCYTFLPGGKYVLEVFGPDSADESQLRQLLEGARFGTVDRPATWLAAGTGFPASAQVGGN</sequence>
<keyword evidence="3" id="KW-1185">Reference proteome</keyword>
<evidence type="ECO:0000313" key="2">
    <source>
        <dbReference type="EMBL" id="GIF19927.1"/>
    </source>
</evidence>
<comment type="caution">
    <text evidence="2">The sequence shown here is derived from an EMBL/GenBank/DDBJ whole genome shotgun (WGS) entry which is preliminary data.</text>
</comment>
<dbReference type="RefSeq" id="WP_203804935.1">
    <property type="nucleotide sequence ID" value="NZ_BOMY01000018.1"/>
</dbReference>
<gene>
    <name evidence="2" type="ORF">Ate02nite_26570</name>
</gene>
<evidence type="ECO:0000313" key="3">
    <source>
        <dbReference type="Proteomes" id="UP000623608"/>
    </source>
</evidence>
<reference evidence="2" key="1">
    <citation type="submission" date="2021-01" db="EMBL/GenBank/DDBJ databases">
        <title>Whole genome shotgun sequence of Actinoplanes tereljensis NBRC 105297.</title>
        <authorList>
            <person name="Komaki H."/>
            <person name="Tamura T."/>
        </authorList>
    </citation>
    <scope>NUCLEOTIDE SEQUENCE</scope>
    <source>
        <strain evidence="2">NBRC 105297</strain>
    </source>
</reference>
<feature type="region of interest" description="Disordered" evidence="1">
    <location>
        <begin position="59"/>
        <end position="82"/>
    </location>
</feature>